<evidence type="ECO:0000313" key="2">
    <source>
        <dbReference type="Proteomes" id="UP000286415"/>
    </source>
</evidence>
<reference evidence="1 2" key="2">
    <citation type="journal article" date="2021" name="Genomics">
        <title>High-quality reference genome for Clonorchis sinensis.</title>
        <authorList>
            <person name="Young N.D."/>
            <person name="Stroehlein A.J."/>
            <person name="Kinkar L."/>
            <person name="Wang T."/>
            <person name="Sohn W.M."/>
            <person name="Chang B.C.H."/>
            <person name="Kaur P."/>
            <person name="Weisz D."/>
            <person name="Dudchenko O."/>
            <person name="Aiden E.L."/>
            <person name="Korhonen P.K."/>
            <person name="Gasser R.B."/>
        </authorList>
    </citation>
    <scope>NUCLEOTIDE SEQUENCE [LARGE SCALE GENOMIC DNA]</scope>
    <source>
        <strain evidence="1">Cs-k2</strain>
    </source>
</reference>
<gene>
    <name evidence="1" type="ORF">CSKR_201775</name>
</gene>
<comment type="caution">
    <text evidence="1">The sequence shown here is derived from an EMBL/GenBank/DDBJ whole genome shotgun (WGS) entry which is preliminary data.</text>
</comment>
<reference evidence="1 2" key="1">
    <citation type="journal article" date="2018" name="Biotechnol. Adv.">
        <title>Improved genomic resources and new bioinformatic workflow for the carcinogenic parasite Clonorchis sinensis: Biotechnological implications.</title>
        <authorList>
            <person name="Wang D."/>
            <person name="Korhonen P.K."/>
            <person name="Gasser R.B."/>
            <person name="Young N.D."/>
        </authorList>
    </citation>
    <scope>NUCLEOTIDE SEQUENCE [LARGE SCALE GENOMIC DNA]</scope>
    <source>
        <strain evidence="1">Cs-k2</strain>
    </source>
</reference>
<dbReference type="EMBL" id="NIRI02000010">
    <property type="protein sequence ID" value="KAG5453596.1"/>
    <property type="molecule type" value="Genomic_DNA"/>
</dbReference>
<evidence type="ECO:0000313" key="1">
    <source>
        <dbReference type="EMBL" id="KAG5453596.1"/>
    </source>
</evidence>
<organism evidence="1 2">
    <name type="scientific">Clonorchis sinensis</name>
    <name type="common">Chinese liver fluke</name>
    <dbReference type="NCBI Taxonomy" id="79923"/>
    <lineage>
        <taxon>Eukaryota</taxon>
        <taxon>Metazoa</taxon>
        <taxon>Spiralia</taxon>
        <taxon>Lophotrochozoa</taxon>
        <taxon>Platyhelminthes</taxon>
        <taxon>Trematoda</taxon>
        <taxon>Digenea</taxon>
        <taxon>Opisthorchiida</taxon>
        <taxon>Opisthorchiata</taxon>
        <taxon>Opisthorchiidae</taxon>
        <taxon>Clonorchis</taxon>
    </lineage>
</organism>
<accession>A0A8T1MXH0</accession>
<dbReference type="Proteomes" id="UP000286415">
    <property type="component" value="Unassembled WGS sequence"/>
</dbReference>
<name>A0A8T1MXH0_CLOSI</name>
<dbReference type="AlphaFoldDB" id="A0A8T1MXH0"/>
<protein>
    <submittedName>
        <fullName evidence="1">Uncharacterized protein</fullName>
    </submittedName>
</protein>
<sequence>MCTTPKILYSYVLLGHGCVSIWRNAGDSTESMAHAGIFKNAAGTSCDKHLVTIAYKMVSGVMLHRLIHHQGSQIRENQAGQGSVGHILTLRQIPALRPPSNDQ</sequence>
<proteinExistence type="predicted"/>
<keyword evidence="2" id="KW-1185">Reference proteome</keyword>